<evidence type="ECO:0000256" key="4">
    <source>
        <dbReference type="SAM" id="SignalP"/>
    </source>
</evidence>
<dbReference type="PROSITE" id="PS51257">
    <property type="entry name" value="PROKAR_LIPOPROTEIN"/>
    <property type="match status" value="1"/>
</dbReference>
<dbReference type="AlphaFoldDB" id="A0A4V1Q794"/>
<comment type="caution">
    <text evidence="5">The sequence shown here is derived from an EMBL/GenBank/DDBJ whole genome shotgun (WGS) entry which is preliminary data.</text>
</comment>
<dbReference type="OrthoDB" id="9770625at2"/>
<dbReference type="EMBL" id="PPCV01000006">
    <property type="protein sequence ID" value="RXW31798.1"/>
    <property type="molecule type" value="Genomic_DNA"/>
</dbReference>
<feature type="signal peptide" evidence="4">
    <location>
        <begin position="1"/>
        <end position="23"/>
    </location>
</feature>
<evidence type="ECO:0000313" key="5">
    <source>
        <dbReference type="EMBL" id="RXW31798.1"/>
    </source>
</evidence>
<evidence type="ECO:0000256" key="3">
    <source>
        <dbReference type="ARBA" id="ARBA00022729"/>
    </source>
</evidence>
<feature type="chain" id="PRO_5038787488" evidence="4">
    <location>
        <begin position="24"/>
        <end position="433"/>
    </location>
</feature>
<dbReference type="GO" id="GO:0055052">
    <property type="term" value="C:ATP-binding cassette (ABC) transporter complex, substrate-binding subunit-containing"/>
    <property type="evidence" value="ECO:0007669"/>
    <property type="project" value="TreeGrafter"/>
</dbReference>
<evidence type="ECO:0000256" key="2">
    <source>
        <dbReference type="ARBA" id="ARBA00022448"/>
    </source>
</evidence>
<dbReference type="RefSeq" id="WP_129459015.1">
    <property type="nucleotide sequence ID" value="NZ_PPCV01000006.1"/>
</dbReference>
<evidence type="ECO:0000313" key="6">
    <source>
        <dbReference type="Proteomes" id="UP000290624"/>
    </source>
</evidence>
<dbReference type="GO" id="GO:1901982">
    <property type="term" value="F:maltose binding"/>
    <property type="evidence" value="ECO:0007669"/>
    <property type="project" value="TreeGrafter"/>
</dbReference>
<dbReference type="PROSITE" id="PS51318">
    <property type="entry name" value="TAT"/>
    <property type="match status" value="1"/>
</dbReference>
<comment type="similarity">
    <text evidence="1">Belongs to the bacterial solute-binding protein 1 family.</text>
</comment>
<keyword evidence="6" id="KW-1185">Reference proteome</keyword>
<gene>
    <name evidence="5" type="ORF">C1706_09570</name>
</gene>
<reference evidence="5 6" key="1">
    <citation type="submission" date="2018-01" db="EMBL/GenBank/DDBJ databases">
        <title>Lactibacter flavus gen. nov., sp. nov., a novel bacterium of the family Propionibacteriaceae isolated from raw milk and dairy products.</title>
        <authorList>
            <person name="Wenning M."/>
            <person name="Breitenwieser F."/>
            <person name="Huptas C."/>
            <person name="von Neubeck M."/>
            <person name="Busse H.-J."/>
            <person name="Scherer S."/>
        </authorList>
    </citation>
    <scope>NUCLEOTIDE SEQUENCE [LARGE SCALE GENOMIC DNA]</scope>
    <source>
        <strain evidence="5 6">VG341</strain>
    </source>
</reference>
<proteinExistence type="inferred from homology"/>
<dbReference type="SUPFAM" id="SSF53850">
    <property type="entry name" value="Periplasmic binding protein-like II"/>
    <property type="match status" value="1"/>
</dbReference>
<dbReference type="CDD" id="cd14750">
    <property type="entry name" value="PBP2_TMBP"/>
    <property type="match status" value="1"/>
</dbReference>
<dbReference type="Gene3D" id="3.40.190.10">
    <property type="entry name" value="Periplasmic binding protein-like II"/>
    <property type="match status" value="2"/>
</dbReference>
<evidence type="ECO:0000256" key="1">
    <source>
        <dbReference type="ARBA" id="ARBA00008520"/>
    </source>
</evidence>
<dbReference type="Pfam" id="PF01547">
    <property type="entry name" value="SBP_bac_1"/>
    <property type="match status" value="1"/>
</dbReference>
<dbReference type="Proteomes" id="UP000290624">
    <property type="component" value="Unassembled WGS sequence"/>
</dbReference>
<dbReference type="GO" id="GO:0042956">
    <property type="term" value="P:maltodextrin transmembrane transport"/>
    <property type="evidence" value="ECO:0007669"/>
    <property type="project" value="TreeGrafter"/>
</dbReference>
<keyword evidence="2" id="KW-0813">Transport</keyword>
<accession>A0A4V1Q794</accession>
<dbReference type="PANTHER" id="PTHR30061:SF50">
    <property type="entry name" value="MALTOSE_MALTODEXTRIN-BINDING PERIPLASMIC PROTEIN"/>
    <property type="match status" value="1"/>
</dbReference>
<dbReference type="PANTHER" id="PTHR30061">
    <property type="entry name" value="MALTOSE-BINDING PERIPLASMIC PROTEIN"/>
    <property type="match status" value="1"/>
</dbReference>
<dbReference type="InterPro" id="IPR006059">
    <property type="entry name" value="SBP"/>
</dbReference>
<organism evidence="5 6">
    <name type="scientific">Propioniciclava flava</name>
    <dbReference type="NCBI Taxonomy" id="2072026"/>
    <lineage>
        <taxon>Bacteria</taxon>
        <taxon>Bacillati</taxon>
        <taxon>Actinomycetota</taxon>
        <taxon>Actinomycetes</taxon>
        <taxon>Propionibacteriales</taxon>
        <taxon>Propionibacteriaceae</taxon>
        <taxon>Propioniciclava</taxon>
    </lineage>
</organism>
<sequence length="433" mass="46597">MNNKTTKRALVATLAAAGVLATAACSSTPASSGSAGADTTADWTKKGPITYAQGKDTSGNLKAEIDEWNAANPDQKVTLIELSDSADQQRDAMVQRATAKSGEFSVISMDVVWTAEFAANQWVQELPTDKFPMTGMLPSAVDGVTYFNKVYGYPSTSDGALLYFRKDLLDAKGLKAPTTWAEMKTVCDAIVPEHPGMSCYAGQFQKYEGLTVNVAEAINSAGGEVLTKDGKPAVNTPAALSGVQWLVDGFKDGMIPKEAITFKEEESRQAFQDGKLLFLRNWPYVYQLAQKTDGSSQVAGKFAVAPLPGKDGPGVSTLGGHNMAISKFADNKGTAMEFIKWMNTQDNQKRRLKTSSQAPTVQSLYSDSSLQTEFPYLKDLGDSIATAKPRPKAVKYADVTLAVQDATYATLQGQKTPQVAFDELQTKLTDLVK</sequence>
<name>A0A4V1Q794_9ACTN</name>
<dbReference type="GO" id="GO:0015768">
    <property type="term" value="P:maltose transport"/>
    <property type="evidence" value="ECO:0007669"/>
    <property type="project" value="TreeGrafter"/>
</dbReference>
<dbReference type="InterPro" id="IPR006311">
    <property type="entry name" value="TAT_signal"/>
</dbReference>
<protein>
    <submittedName>
        <fullName evidence="5">ABC transporter substrate-binding protein</fullName>
    </submittedName>
</protein>
<keyword evidence="3 4" id="KW-0732">Signal</keyword>